<dbReference type="AlphaFoldDB" id="A0A510VU70"/>
<gene>
    <name evidence="1" type="ORF">LSI01_19220</name>
</gene>
<dbReference type="Proteomes" id="UP000321429">
    <property type="component" value="Unassembled WGS sequence"/>
</dbReference>
<proteinExistence type="predicted"/>
<accession>A0A510VU70</accession>
<organism evidence="1 2">
    <name type="scientific">Furfurilactobacillus siliginis</name>
    <dbReference type="NCBI Taxonomy" id="348151"/>
    <lineage>
        <taxon>Bacteria</taxon>
        <taxon>Bacillati</taxon>
        <taxon>Bacillota</taxon>
        <taxon>Bacilli</taxon>
        <taxon>Lactobacillales</taxon>
        <taxon>Lactobacillaceae</taxon>
        <taxon>Furfurilactobacillus</taxon>
    </lineage>
</organism>
<name>A0A510VU70_9LACO</name>
<dbReference type="EMBL" id="BJUD01000079">
    <property type="protein sequence ID" value="GEK29611.1"/>
    <property type="molecule type" value="Genomic_DNA"/>
</dbReference>
<protein>
    <submittedName>
        <fullName evidence="1">Uncharacterized protein</fullName>
    </submittedName>
</protein>
<sequence length="39" mass="3973">MAFALLGLLVLSSLLVGLALTSLDAHTLECKTPADSSAE</sequence>
<comment type="caution">
    <text evidence="1">The sequence shown here is derived from an EMBL/GenBank/DDBJ whole genome shotgun (WGS) entry which is preliminary data.</text>
</comment>
<evidence type="ECO:0000313" key="2">
    <source>
        <dbReference type="Proteomes" id="UP000321429"/>
    </source>
</evidence>
<evidence type="ECO:0000313" key="1">
    <source>
        <dbReference type="EMBL" id="GEK29611.1"/>
    </source>
</evidence>
<reference evidence="1 2" key="1">
    <citation type="submission" date="2019-07" db="EMBL/GenBank/DDBJ databases">
        <title>Whole genome shotgun sequence of Lactobacillus siliginis NBRC 101315.</title>
        <authorList>
            <person name="Hosoyama A."/>
            <person name="Uohara A."/>
            <person name="Ohji S."/>
            <person name="Ichikawa N."/>
        </authorList>
    </citation>
    <scope>NUCLEOTIDE SEQUENCE [LARGE SCALE GENOMIC DNA]</scope>
    <source>
        <strain evidence="1 2">NBRC 101315</strain>
    </source>
</reference>